<organism evidence="15 16">
    <name type="scientific">Oikopleura dioica</name>
    <name type="common">Tunicate</name>
    <dbReference type="NCBI Taxonomy" id="34765"/>
    <lineage>
        <taxon>Eukaryota</taxon>
        <taxon>Metazoa</taxon>
        <taxon>Chordata</taxon>
        <taxon>Tunicata</taxon>
        <taxon>Appendicularia</taxon>
        <taxon>Copelata</taxon>
        <taxon>Oikopleuridae</taxon>
        <taxon>Oikopleura</taxon>
    </lineage>
</organism>
<dbReference type="InterPro" id="IPR013087">
    <property type="entry name" value="Znf_C2H2_type"/>
</dbReference>
<dbReference type="SMART" id="SM00355">
    <property type="entry name" value="ZnF_C2H2"/>
    <property type="match status" value="4"/>
</dbReference>
<protein>
    <recommendedName>
        <fullName evidence="4">RING-type E3 ubiquitin transferase</fullName>
        <ecNumber evidence="4">2.3.2.27</ecNumber>
    </recommendedName>
</protein>
<dbReference type="InterPro" id="IPR057634">
    <property type="entry name" value="PAH_ZNF598/HEL2"/>
</dbReference>
<keyword evidence="10" id="KW-0862">Zinc</keyword>
<reference evidence="15 16" key="1">
    <citation type="submission" date="2021-04" db="EMBL/GenBank/DDBJ databases">
        <authorList>
            <person name="Bliznina A."/>
        </authorList>
    </citation>
    <scope>NUCLEOTIDE SEQUENCE [LARGE SCALE GENOMIC DNA]</scope>
</reference>
<feature type="region of interest" description="Disordered" evidence="13">
    <location>
        <begin position="893"/>
        <end position="931"/>
    </location>
</feature>
<feature type="compositionally biased region" description="Basic and acidic residues" evidence="13">
    <location>
        <begin position="825"/>
        <end position="846"/>
    </location>
</feature>
<dbReference type="InterPro" id="IPR044288">
    <property type="entry name" value="ZNF598/HEL2"/>
</dbReference>
<keyword evidence="7" id="KW-0808">Transferase</keyword>
<evidence type="ECO:0000313" key="16">
    <source>
        <dbReference type="Proteomes" id="UP001158576"/>
    </source>
</evidence>
<dbReference type="CDD" id="cd16615">
    <property type="entry name" value="RING-HC_ZNF598"/>
    <property type="match status" value="1"/>
</dbReference>
<dbReference type="EMBL" id="OU015569">
    <property type="protein sequence ID" value="CAG5098725.1"/>
    <property type="molecule type" value="Genomic_DNA"/>
</dbReference>
<evidence type="ECO:0000256" key="12">
    <source>
        <dbReference type="PROSITE-ProRule" id="PRU00175"/>
    </source>
</evidence>
<feature type="region of interest" description="Disordered" evidence="13">
    <location>
        <begin position="545"/>
        <end position="574"/>
    </location>
</feature>
<evidence type="ECO:0000256" key="9">
    <source>
        <dbReference type="ARBA" id="ARBA00022771"/>
    </source>
</evidence>
<name>A0ABN7SJI8_OIKDI</name>
<dbReference type="InterPro" id="IPR001841">
    <property type="entry name" value="Znf_RING"/>
</dbReference>
<keyword evidence="16" id="KW-1185">Reference proteome</keyword>
<feature type="compositionally biased region" description="Basic and acidic residues" evidence="13">
    <location>
        <begin position="949"/>
        <end position="967"/>
    </location>
</feature>
<dbReference type="Proteomes" id="UP001158576">
    <property type="component" value="Chromosome XSR"/>
</dbReference>
<feature type="compositionally biased region" description="Basic and acidic residues" evidence="13">
    <location>
        <begin position="750"/>
        <end position="763"/>
    </location>
</feature>
<dbReference type="EC" id="2.3.2.27" evidence="4"/>
<evidence type="ECO:0000256" key="11">
    <source>
        <dbReference type="ARBA" id="ARBA00035113"/>
    </source>
</evidence>
<evidence type="ECO:0000256" key="10">
    <source>
        <dbReference type="ARBA" id="ARBA00022833"/>
    </source>
</evidence>
<evidence type="ECO:0000313" key="15">
    <source>
        <dbReference type="EMBL" id="CAG5098725.1"/>
    </source>
</evidence>
<feature type="compositionally biased region" description="Basic residues" evidence="13">
    <location>
        <begin position="764"/>
        <end position="774"/>
    </location>
</feature>
<feature type="compositionally biased region" description="Acidic residues" evidence="13">
    <location>
        <begin position="990"/>
        <end position="1000"/>
    </location>
</feature>
<evidence type="ECO:0000256" key="6">
    <source>
        <dbReference type="ARBA" id="ARBA00022553"/>
    </source>
</evidence>
<feature type="compositionally biased region" description="Basic and acidic residues" evidence="13">
    <location>
        <begin position="15"/>
        <end position="31"/>
    </location>
</feature>
<dbReference type="PROSITE" id="PS50089">
    <property type="entry name" value="ZF_RING_2"/>
    <property type="match status" value="1"/>
</dbReference>
<evidence type="ECO:0000256" key="8">
    <source>
        <dbReference type="ARBA" id="ARBA00022723"/>
    </source>
</evidence>
<evidence type="ECO:0000259" key="14">
    <source>
        <dbReference type="PROSITE" id="PS50089"/>
    </source>
</evidence>
<feature type="region of interest" description="Disordered" evidence="13">
    <location>
        <begin position="943"/>
        <end position="1001"/>
    </location>
</feature>
<feature type="compositionally biased region" description="Basic residues" evidence="13">
    <location>
        <begin position="662"/>
        <end position="671"/>
    </location>
</feature>
<gene>
    <name evidence="15" type="ORF">OKIOD_LOCUS7478</name>
</gene>
<comment type="subcellular location">
    <subcellularLocation>
        <location evidence="2">Cytoplasm</location>
    </subcellularLocation>
</comment>
<evidence type="ECO:0000256" key="7">
    <source>
        <dbReference type="ARBA" id="ARBA00022679"/>
    </source>
</evidence>
<proteinExistence type="inferred from homology"/>
<feature type="domain" description="RING-type" evidence="14">
    <location>
        <begin position="170"/>
        <end position="215"/>
    </location>
</feature>
<keyword evidence="8" id="KW-0479">Metal-binding</keyword>
<feature type="region of interest" description="Disordered" evidence="13">
    <location>
        <begin position="15"/>
        <end position="35"/>
    </location>
</feature>
<evidence type="ECO:0000256" key="4">
    <source>
        <dbReference type="ARBA" id="ARBA00012483"/>
    </source>
</evidence>
<sequence>MSKFFMMAKIVEKKNRKVGDCPDSKKAKDETLQNGMDPAAFSALMKEKMNPSPKLKKEVEELEMKLEKVTKDADALTESMMKNTHRTSTQKRDDKDDDDKLQKLIDEKEILESKLFRLTVFRANISIHFKPRYDLLNSEENHKPKEKTMVAKTKNNVDAVQVVEDNDRTCCICANEIKIWAIGKCKHPVCYICSSRMRVLNKKETKHKDLCAVCKTEIPDVIFHTSMFEFDAINISSLDRDAASGICFFNSDSRDKFEDLQKEACHICTKAKSFVAEEFDDLKIHMRRKHDLHHCEICKSHYLLFPRERKWYGRKELASHKIKGDVDDKSHKGHPNCQFCKDRYLDKEELYRHLMKEHYNCHICESKDGKKEFMESMREMVKHFRKDHYLCEHPDCKENPLTAVFSDEVNFQIHVSNKHGGIDKKDIRMDIGLSRNAVDMQQEIEEQIQEQQNQTAPDMENEEEFPTMGGKKKNGFTFHAAKTGLPQSNSSMSSRISQGTNRNVAHQNYRSLGNNKQISDAEEFPTLGGGNARAPINPNWKAKAIQNNKPITRPNVISSSKSKNKSAPTPKVTIPVQNSATAALYAASQGQSWSQEPDVFVEKSQLQLEAERKTRLAEERATQPKKSAPQRDHSQFPSLGGGAPKPNAFWGVPGASIPKSNTGKKKGKQKVLPRPDILPGQAPLPVSHKPSPAKSKAPTQTPPPPQAQHFTKNQKRVESDVTRGEANSASDLAARFGGGYSGWSAPPETFQEKSLLEIEDERRRTHAPKVKNQRAPKLEEFPTLGGSKPAAPAGFWGVPGAATKKAPGSGKGKNAKKQPVPMPAKKADVQKPVKKQIKETVHETQKPKKKNAVIYAAPEPVPETQNASQLAQRMTGGYSGWSAPPTVFVEKSLLEIQDEERRNKHKQNAQNNGGPNWSPKDDSAFPSLGGEFEAAVPTVSGFASMLAKEPTKNEQKKVAKEEERKSQPDFVVSNEQDFPAFENSQQIYDESSEEESDSEVDMAAVNQRLRDAIAQMSAKLQERFKICSGKFRTGQITADDYVKEGSSIMGKKAFVKLIPDLLATLPDGKHKKALATAHKKL</sequence>
<keyword evidence="9 12" id="KW-0863">Zinc-finger</keyword>
<keyword evidence="6" id="KW-0597">Phosphoprotein</keyword>
<dbReference type="Pfam" id="PF25447">
    <property type="entry name" value="RING_ZNF598"/>
    <property type="match status" value="1"/>
</dbReference>
<evidence type="ECO:0000256" key="5">
    <source>
        <dbReference type="ARBA" id="ARBA00022490"/>
    </source>
</evidence>
<keyword evidence="5" id="KW-0963">Cytoplasm</keyword>
<accession>A0ABN7SJI8</accession>
<evidence type="ECO:0000256" key="2">
    <source>
        <dbReference type="ARBA" id="ARBA00004496"/>
    </source>
</evidence>
<evidence type="ECO:0000256" key="3">
    <source>
        <dbReference type="ARBA" id="ARBA00004906"/>
    </source>
</evidence>
<dbReference type="Pfam" id="PF23202">
    <property type="entry name" value="PAH_ZNF598"/>
    <property type="match status" value="1"/>
</dbReference>
<comment type="pathway">
    <text evidence="3">Protein modification; protein ubiquitination.</text>
</comment>
<dbReference type="InterPro" id="IPR041888">
    <property type="entry name" value="RING-HC_ZNF598/HEL2"/>
</dbReference>
<feature type="region of interest" description="Disordered" evidence="13">
    <location>
        <begin position="73"/>
        <end position="97"/>
    </location>
</feature>
<evidence type="ECO:0000256" key="13">
    <source>
        <dbReference type="SAM" id="MobiDB-lite"/>
    </source>
</evidence>
<feature type="region of interest" description="Disordered" evidence="13">
    <location>
        <begin position="604"/>
        <end position="871"/>
    </location>
</feature>
<comment type="catalytic activity">
    <reaction evidence="1">
        <text>S-ubiquitinyl-[E2 ubiquitin-conjugating enzyme]-L-cysteine + [acceptor protein]-L-lysine = [E2 ubiquitin-conjugating enzyme]-L-cysteine + N(6)-ubiquitinyl-[acceptor protein]-L-lysine.</text>
        <dbReference type="EC" id="2.3.2.27"/>
    </reaction>
</comment>
<dbReference type="SUPFAM" id="SSF57850">
    <property type="entry name" value="RING/U-box"/>
    <property type="match status" value="1"/>
</dbReference>
<feature type="compositionally biased region" description="Basic and acidic residues" evidence="13">
    <location>
        <begin position="609"/>
        <end position="622"/>
    </location>
</feature>
<evidence type="ECO:0000256" key="1">
    <source>
        <dbReference type="ARBA" id="ARBA00000900"/>
    </source>
</evidence>
<dbReference type="PANTHER" id="PTHR22938">
    <property type="entry name" value="ZINC FINGER PROTEIN 598"/>
    <property type="match status" value="1"/>
</dbReference>
<dbReference type="PANTHER" id="PTHR22938:SF0">
    <property type="entry name" value="E3 UBIQUITIN-PROTEIN LIGASE ZNF598"/>
    <property type="match status" value="1"/>
</dbReference>
<comment type="similarity">
    <text evidence="11">Belongs to the ZNF598/HEL2 family.</text>
</comment>